<comment type="caution">
    <text evidence="1">The sequence shown here is derived from an EMBL/GenBank/DDBJ whole genome shotgun (WGS) entry which is preliminary data.</text>
</comment>
<dbReference type="EMBL" id="QKYT01000538">
    <property type="protein sequence ID" value="RIA83845.1"/>
    <property type="molecule type" value="Genomic_DNA"/>
</dbReference>
<dbReference type="Proteomes" id="UP000265703">
    <property type="component" value="Unassembled WGS sequence"/>
</dbReference>
<dbReference type="OrthoDB" id="2432039at2759"/>
<reference evidence="1 2" key="1">
    <citation type="submission" date="2018-06" db="EMBL/GenBank/DDBJ databases">
        <title>Comparative genomics reveals the genomic features of Rhizophagus irregularis, R. cerebriforme, R. diaphanum and Gigaspora rosea, and their symbiotic lifestyle signature.</title>
        <authorList>
            <person name="Morin E."/>
            <person name="San Clemente H."/>
            <person name="Chen E.C.H."/>
            <person name="De La Providencia I."/>
            <person name="Hainaut M."/>
            <person name="Kuo A."/>
            <person name="Kohler A."/>
            <person name="Murat C."/>
            <person name="Tang N."/>
            <person name="Roy S."/>
            <person name="Loubradou J."/>
            <person name="Henrissat B."/>
            <person name="Grigoriev I.V."/>
            <person name="Corradi N."/>
            <person name="Roux C."/>
            <person name="Martin F.M."/>
        </authorList>
    </citation>
    <scope>NUCLEOTIDE SEQUENCE [LARGE SCALE GENOMIC DNA]</scope>
    <source>
        <strain evidence="1 2">DAOM 227022</strain>
    </source>
</reference>
<accession>A0A397SI49</accession>
<name>A0A397SI49_9GLOM</name>
<sequence>MDHFLKIVILQNTQFIITVVKGHPKSLQQPEYICEAGDLNSAIFNNPTAAITTLYQ</sequence>
<organism evidence="1 2">
    <name type="scientific">Glomus cerebriforme</name>
    <dbReference type="NCBI Taxonomy" id="658196"/>
    <lineage>
        <taxon>Eukaryota</taxon>
        <taxon>Fungi</taxon>
        <taxon>Fungi incertae sedis</taxon>
        <taxon>Mucoromycota</taxon>
        <taxon>Glomeromycotina</taxon>
        <taxon>Glomeromycetes</taxon>
        <taxon>Glomerales</taxon>
        <taxon>Glomeraceae</taxon>
        <taxon>Glomus</taxon>
    </lineage>
</organism>
<gene>
    <name evidence="1" type="ORF">C1645_833173</name>
</gene>
<evidence type="ECO:0000313" key="2">
    <source>
        <dbReference type="Proteomes" id="UP000265703"/>
    </source>
</evidence>
<protein>
    <submittedName>
        <fullName evidence="1">Uncharacterized protein</fullName>
    </submittedName>
</protein>
<dbReference type="AlphaFoldDB" id="A0A397SI49"/>
<keyword evidence="2" id="KW-1185">Reference proteome</keyword>
<evidence type="ECO:0000313" key="1">
    <source>
        <dbReference type="EMBL" id="RIA83845.1"/>
    </source>
</evidence>
<proteinExistence type="predicted"/>